<sequence length="532" mass="60524">MDKMKVWGSLFRCSSASVFFPRLLVFIRVCHTTNSASQEIIISNLVLNYSGPQQTLYQALEATGIEWTPGLVDSVMKRLWNHGPKALLFFESFYYRPGYTHCPSSFDLAIDIAARLRDNKKVWSFISCLRKCGFSPSPRTFAIICERYASFGKPHRAVKLFLSMHHHNCPQTLSSFNTILDILCKSKHVQLAVSLFKTFKRKFSPDVITYNIIANGWCIVKKTSNAMEVLTEMVEVGLVPTIATYNLLVKGFFRAGQVTQGYKFFIQMGERGGNAKPDVVTYTTVIHGLGVNGNTSKARKVFRMMIRDGCLPSVATYNVLIQVLCKKDTVENAIKIFEDMVQRGYTPNIITYNIVIRGLCHVGHFDRAMEFIEKMKAGDRSAPSVQTFNILIRYLCDAGELEKAFEVFHGMSKGCCLPNLDTYNVLISGSFTVKKAEWMVEAGKLLVDMVERGFLPRKYQLHSCPCFLSIDSLSFFWLSTSLVVAADSTIVEAPCCRPHMSSWNFLEVHVLLLWRWFNKLWFIFIIETNFHL</sequence>
<evidence type="ECO:0008006" key="6">
    <source>
        <dbReference type="Google" id="ProtNLM"/>
    </source>
</evidence>
<dbReference type="PANTHER" id="PTHR47939">
    <property type="entry name" value="MEMBRANE-ASSOCIATED SALT-INDUCIBLE PROTEIN-LIKE"/>
    <property type="match status" value="1"/>
</dbReference>
<organism evidence="4 5">
    <name type="scientific">Aristolochia fimbriata</name>
    <name type="common">White veined hardy Dutchman's pipe vine</name>
    <dbReference type="NCBI Taxonomy" id="158543"/>
    <lineage>
        <taxon>Eukaryota</taxon>
        <taxon>Viridiplantae</taxon>
        <taxon>Streptophyta</taxon>
        <taxon>Embryophyta</taxon>
        <taxon>Tracheophyta</taxon>
        <taxon>Spermatophyta</taxon>
        <taxon>Magnoliopsida</taxon>
        <taxon>Magnoliidae</taxon>
        <taxon>Piperales</taxon>
        <taxon>Aristolochiaceae</taxon>
        <taxon>Aristolochia</taxon>
    </lineage>
</organism>
<dbReference type="EMBL" id="JAINDJ010000002">
    <property type="protein sequence ID" value="KAG9457198.1"/>
    <property type="molecule type" value="Genomic_DNA"/>
</dbReference>
<feature type="repeat" description="PPR" evidence="3">
    <location>
        <begin position="313"/>
        <end position="347"/>
    </location>
</feature>
<dbReference type="AlphaFoldDB" id="A0AAV7F8B4"/>
<comment type="similarity">
    <text evidence="1">Belongs to the PPR family. P subfamily.</text>
</comment>
<gene>
    <name evidence="4" type="ORF">H6P81_001706</name>
</gene>
<name>A0AAV7F8B4_ARIFI</name>
<dbReference type="InterPro" id="IPR050667">
    <property type="entry name" value="PPR-containing_protein"/>
</dbReference>
<evidence type="ECO:0000313" key="5">
    <source>
        <dbReference type="Proteomes" id="UP000825729"/>
    </source>
</evidence>
<dbReference type="Pfam" id="PF01535">
    <property type="entry name" value="PPR"/>
    <property type="match status" value="1"/>
</dbReference>
<dbReference type="PANTHER" id="PTHR47939:SF5">
    <property type="entry name" value="PENTACOTRIPEPTIDE-REPEAT REGION OF PRORP DOMAIN-CONTAINING PROTEIN"/>
    <property type="match status" value="1"/>
</dbReference>
<comment type="caution">
    <text evidence="4">The sequence shown here is derived from an EMBL/GenBank/DDBJ whole genome shotgun (WGS) entry which is preliminary data.</text>
</comment>
<evidence type="ECO:0000256" key="2">
    <source>
        <dbReference type="ARBA" id="ARBA00022737"/>
    </source>
</evidence>
<proteinExistence type="inferred from homology"/>
<reference evidence="4 5" key="1">
    <citation type="submission" date="2021-07" db="EMBL/GenBank/DDBJ databases">
        <title>The Aristolochia fimbriata genome: insights into angiosperm evolution, floral development and chemical biosynthesis.</title>
        <authorList>
            <person name="Jiao Y."/>
        </authorList>
    </citation>
    <scope>NUCLEOTIDE SEQUENCE [LARGE SCALE GENOMIC DNA]</scope>
    <source>
        <strain evidence="4">IBCAS-2021</strain>
        <tissue evidence="4">Leaf</tissue>
    </source>
</reference>
<evidence type="ECO:0000256" key="1">
    <source>
        <dbReference type="ARBA" id="ARBA00007626"/>
    </source>
</evidence>
<evidence type="ECO:0000256" key="3">
    <source>
        <dbReference type="PROSITE-ProRule" id="PRU00708"/>
    </source>
</evidence>
<feature type="repeat" description="PPR" evidence="3">
    <location>
        <begin position="206"/>
        <end position="240"/>
    </location>
</feature>
<dbReference type="Pfam" id="PF13041">
    <property type="entry name" value="PPR_2"/>
    <property type="match status" value="3"/>
</dbReference>
<dbReference type="Gene3D" id="1.25.40.10">
    <property type="entry name" value="Tetratricopeptide repeat domain"/>
    <property type="match status" value="3"/>
</dbReference>
<dbReference type="InterPro" id="IPR002885">
    <property type="entry name" value="PPR_rpt"/>
</dbReference>
<dbReference type="SUPFAM" id="SSF81901">
    <property type="entry name" value="HCP-like"/>
    <property type="match status" value="1"/>
</dbReference>
<dbReference type="Proteomes" id="UP000825729">
    <property type="component" value="Unassembled WGS sequence"/>
</dbReference>
<keyword evidence="2" id="KW-0677">Repeat</keyword>
<protein>
    <recommendedName>
        <fullName evidence="6">Pentatricopeptide repeat-containing protein</fullName>
    </recommendedName>
</protein>
<feature type="repeat" description="PPR" evidence="3">
    <location>
        <begin position="384"/>
        <end position="418"/>
    </location>
</feature>
<dbReference type="PROSITE" id="PS51375">
    <property type="entry name" value="PPR"/>
    <property type="match status" value="6"/>
</dbReference>
<dbReference type="NCBIfam" id="TIGR00756">
    <property type="entry name" value="PPR"/>
    <property type="match status" value="6"/>
</dbReference>
<feature type="repeat" description="PPR" evidence="3">
    <location>
        <begin position="278"/>
        <end position="312"/>
    </location>
</feature>
<evidence type="ECO:0000313" key="4">
    <source>
        <dbReference type="EMBL" id="KAG9457198.1"/>
    </source>
</evidence>
<dbReference type="InterPro" id="IPR011990">
    <property type="entry name" value="TPR-like_helical_dom_sf"/>
</dbReference>
<feature type="repeat" description="PPR" evidence="3">
    <location>
        <begin position="348"/>
        <end position="382"/>
    </location>
</feature>
<dbReference type="Pfam" id="PF12854">
    <property type="entry name" value="PPR_1"/>
    <property type="match status" value="1"/>
</dbReference>
<feature type="repeat" description="PPR" evidence="3">
    <location>
        <begin position="241"/>
        <end position="275"/>
    </location>
</feature>
<accession>A0AAV7F8B4</accession>
<keyword evidence="5" id="KW-1185">Reference proteome</keyword>